<proteinExistence type="predicted"/>
<dbReference type="Proteomes" id="UP000570166">
    <property type="component" value="Unassembled WGS sequence"/>
</dbReference>
<organism evidence="1 2">
    <name type="scientific">Sphingomonas chungangi</name>
    <dbReference type="NCBI Taxonomy" id="2683589"/>
    <lineage>
        <taxon>Bacteria</taxon>
        <taxon>Pseudomonadati</taxon>
        <taxon>Pseudomonadota</taxon>
        <taxon>Alphaproteobacteria</taxon>
        <taxon>Sphingomonadales</taxon>
        <taxon>Sphingomonadaceae</taxon>
        <taxon>Sphingomonas</taxon>
    </lineage>
</organism>
<sequence length="49" mass="5821">MTYTIDDVIAKMTTQELEQALDTALEDVDSRLVWRLIDEIERRDHDRSL</sequence>
<reference evidence="1 2" key="1">
    <citation type="submission" date="2020-07" db="EMBL/GenBank/DDBJ databases">
        <authorList>
            <person name="Sun Q."/>
        </authorList>
    </citation>
    <scope>NUCLEOTIDE SEQUENCE [LARGE SCALE GENOMIC DNA]</scope>
    <source>
        <strain evidence="1 2">CGMCC 1.13654</strain>
    </source>
</reference>
<protein>
    <submittedName>
        <fullName evidence="1">Uncharacterized protein</fullName>
    </submittedName>
</protein>
<dbReference type="RefSeq" id="WP_160363898.1">
    <property type="nucleotide sequence ID" value="NZ_JACEIB010000027.1"/>
</dbReference>
<comment type="caution">
    <text evidence="1">The sequence shown here is derived from an EMBL/GenBank/DDBJ whole genome shotgun (WGS) entry which is preliminary data.</text>
</comment>
<dbReference type="EMBL" id="JACEIB010000027">
    <property type="protein sequence ID" value="MBA2935997.1"/>
    <property type="molecule type" value="Genomic_DNA"/>
</dbReference>
<evidence type="ECO:0000313" key="2">
    <source>
        <dbReference type="Proteomes" id="UP000570166"/>
    </source>
</evidence>
<dbReference type="AlphaFoldDB" id="A0A838LAE5"/>
<accession>A0A838LAE5</accession>
<evidence type="ECO:0000313" key="1">
    <source>
        <dbReference type="EMBL" id="MBA2935997.1"/>
    </source>
</evidence>
<keyword evidence="2" id="KW-1185">Reference proteome</keyword>
<gene>
    <name evidence="1" type="ORF">HZF05_18100</name>
</gene>
<name>A0A838LAE5_9SPHN</name>